<feature type="compositionally biased region" description="Acidic residues" evidence="1">
    <location>
        <begin position="45"/>
        <end position="57"/>
    </location>
</feature>
<dbReference type="AlphaFoldDB" id="A0A1I2AS99"/>
<reference evidence="3" key="1">
    <citation type="submission" date="2016-10" db="EMBL/GenBank/DDBJ databases">
        <authorList>
            <person name="Varghese N."/>
            <person name="Submissions S."/>
        </authorList>
    </citation>
    <scope>NUCLEOTIDE SEQUENCE [LARGE SCALE GENOMIC DNA]</scope>
    <source>
        <strain evidence="3">CGMCC 1.10784</strain>
    </source>
</reference>
<organism evidence="2 3">
    <name type="scientific">Paenibacillus catalpae</name>
    <dbReference type="NCBI Taxonomy" id="1045775"/>
    <lineage>
        <taxon>Bacteria</taxon>
        <taxon>Bacillati</taxon>
        <taxon>Bacillota</taxon>
        <taxon>Bacilli</taxon>
        <taxon>Bacillales</taxon>
        <taxon>Paenibacillaceae</taxon>
        <taxon>Paenibacillus</taxon>
    </lineage>
</organism>
<accession>A0A1I2AS99</accession>
<dbReference type="Proteomes" id="UP000198855">
    <property type="component" value="Unassembled WGS sequence"/>
</dbReference>
<gene>
    <name evidence="2" type="ORF">SAMN05216378_3224</name>
</gene>
<evidence type="ECO:0000313" key="3">
    <source>
        <dbReference type="Proteomes" id="UP000198855"/>
    </source>
</evidence>
<dbReference type="EMBL" id="FOMT01000003">
    <property type="protein sequence ID" value="SFE46885.1"/>
    <property type="molecule type" value="Genomic_DNA"/>
</dbReference>
<dbReference type="OrthoDB" id="2665608at2"/>
<evidence type="ECO:0000313" key="2">
    <source>
        <dbReference type="EMBL" id="SFE46885.1"/>
    </source>
</evidence>
<name>A0A1I2AS99_9BACL</name>
<protein>
    <submittedName>
        <fullName evidence="2">Uncharacterized protein</fullName>
    </submittedName>
</protein>
<keyword evidence="3" id="KW-1185">Reference proteome</keyword>
<feature type="region of interest" description="Disordered" evidence="1">
    <location>
        <begin position="44"/>
        <end position="71"/>
    </location>
</feature>
<dbReference type="STRING" id="1045775.SAMN05216378_3224"/>
<proteinExistence type="predicted"/>
<evidence type="ECO:0000256" key="1">
    <source>
        <dbReference type="SAM" id="MobiDB-lite"/>
    </source>
</evidence>
<dbReference type="RefSeq" id="WP_091186900.1">
    <property type="nucleotide sequence ID" value="NZ_FOMT01000003.1"/>
</dbReference>
<sequence>MEEQNICPWCYTEIVWDEEIGPEKHCPHCENELSGYRTMQIGIDRDEDDREEDWDEKEEAKQDDSYNEDSNEGFRQLNVSWLAAEQTIRQITDSQDEAPECPTCREFMLEAGKQSVTLQPTIHAATGKPVIQSPFETVTYICPSCFQTSTVLGPEARDQMLALLTPKE</sequence>